<evidence type="ECO:0000256" key="1">
    <source>
        <dbReference type="SAM" id="Coils"/>
    </source>
</evidence>
<protein>
    <recommendedName>
        <fullName evidence="4">Type II toxin-antitoxin system HicB family antitoxin</fullName>
    </recommendedName>
</protein>
<comment type="caution">
    <text evidence="2">The sequence shown here is derived from an EMBL/GenBank/DDBJ whole genome shotgun (WGS) entry which is preliminary data.</text>
</comment>
<dbReference type="InterPro" id="IPR035069">
    <property type="entry name" value="TTHA1013/TTHA0281-like"/>
</dbReference>
<gene>
    <name evidence="2" type="ORF">MiAbW_01451</name>
</gene>
<dbReference type="SUPFAM" id="SSF143100">
    <property type="entry name" value="TTHA1013/TTHA0281-like"/>
    <property type="match status" value="1"/>
</dbReference>
<evidence type="ECO:0000313" key="2">
    <source>
        <dbReference type="EMBL" id="GEA26891.1"/>
    </source>
</evidence>
<dbReference type="EMBL" id="BJKP01000010">
    <property type="protein sequence ID" value="GEA26891.1"/>
    <property type="molecule type" value="Genomic_DNA"/>
</dbReference>
<reference evidence="2 3" key="1">
    <citation type="journal article" date="2019" name="FEMS Microbiol. Lett.">
        <title>A novel salt-tolerant genotype illuminates the sucrose gene evolution in freshwater bloom-forming cyanobacterium Microcystis aeruginosa.</title>
        <authorList>
            <person name="Tanabe Y."/>
            <person name="Yamaguchi H."/>
            <person name="Sano T."/>
            <person name="Kawachi M."/>
        </authorList>
    </citation>
    <scope>NUCLEOTIDE SEQUENCE [LARGE SCALE GENOMIC DNA]</scope>
    <source>
        <strain evidence="2 3">NIES-4325</strain>
    </source>
</reference>
<dbReference type="Gene3D" id="3.30.160.250">
    <property type="match status" value="1"/>
</dbReference>
<evidence type="ECO:0000313" key="3">
    <source>
        <dbReference type="Proteomes" id="UP000376575"/>
    </source>
</evidence>
<evidence type="ECO:0008006" key="4">
    <source>
        <dbReference type="Google" id="ProtNLM"/>
    </source>
</evidence>
<keyword evidence="1" id="KW-0175">Coiled coil</keyword>
<dbReference type="AlphaFoldDB" id="A0A5J4F715"/>
<dbReference type="Proteomes" id="UP000376575">
    <property type="component" value="Unassembled WGS sequence"/>
</dbReference>
<name>A0A5J4F715_MICAE</name>
<organism evidence="2 3">
    <name type="scientific">Microcystis aeruginosa NIES-4325</name>
    <dbReference type="NCBI Taxonomy" id="2569534"/>
    <lineage>
        <taxon>Bacteria</taxon>
        <taxon>Bacillati</taxon>
        <taxon>Cyanobacteriota</taxon>
        <taxon>Cyanophyceae</taxon>
        <taxon>Oscillatoriophycideae</taxon>
        <taxon>Chroococcales</taxon>
        <taxon>Microcystaceae</taxon>
        <taxon>Microcystis</taxon>
    </lineage>
</organism>
<accession>A0A5J4F715</accession>
<feature type="coiled-coil region" evidence="1">
    <location>
        <begin position="33"/>
        <end position="72"/>
    </location>
</feature>
<sequence>MYEIKLFMDTPFTAIIKKDGDWWIGWIEEVKGVNAQESTKEELIESLREALKDILELNREEARQEAAENYEELLITL</sequence>
<proteinExistence type="predicted"/>